<protein>
    <submittedName>
        <fullName evidence="1">Uncharacterized protein</fullName>
    </submittedName>
</protein>
<name>A0A9Q3CPU7_9BASI</name>
<evidence type="ECO:0000313" key="1">
    <source>
        <dbReference type="EMBL" id="MBW0488239.1"/>
    </source>
</evidence>
<keyword evidence="2" id="KW-1185">Reference proteome</keyword>
<comment type="caution">
    <text evidence="1">The sequence shown here is derived from an EMBL/GenBank/DDBJ whole genome shotgun (WGS) entry which is preliminary data.</text>
</comment>
<dbReference type="Proteomes" id="UP000765509">
    <property type="component" value="Unassembled WGS sequence"/>
</dbReference>
<gene>
    <name evidence="1" type="ORF">O181_027954</name>
</gene>
<organism evidence="1 2">
    <name type="scientific">Austropuccinia psidii MF-1</name>
    <dbReference type="NCBI Taxonomy" id="1389203"/>
    <lineage>
        <taxon>Eukaryota</taxon>
        <taxon>Fungi</taxon>
        <taxon>Dikarya</taxon>
        <taxon>Basidiomycota</taxon>
        <taxon>Pucciniomycotina</taxon>
        <taxon>Pucciniomycetes</taxon>
        <taxon>Pucciniales</taxon>
        <taxon>Sphaerophragmiaceae</taxon>
        <taxon>Austropuccinia</taxon>
    </lineage>
</organism>
<evidence type="ECO:0000313" key="2">
    <source>
        <dbReference type="Proteomes" id="UP000765509"/>
    </source>
</evidence>
<dbReference type="AlphaFoldDB" id="A0A9Q3CPU7"/>
<dbReference type="EMBL" id="AVOT02009509">
    <property type="protein sequence ID" value="MBW0488239.1"/>
    <property type="molecule type" value="Genomic_DNA"/>
</dbReference>
<sequence length="241" mass="27831">MPGELEHEIKCRCNQSCTLDDISNTLQDSRKGKNIGKNSLYRGNSFKEKQPYRFENKYKQKKSDVTKKKYTCQNCGSTDYYAKNFPKAKKKVYAIKQVPEEESPTDNSESDSMVDAIRKLSDYDQDPREEFLENYQEETQLEIQYIELEAGIPQDTAKKNLCKHTKDAYIFLVTSIRGMAYIHGTATKMTVCINNSQNPLIIDSGAHFSIVAKDYLDNHFSNWEKKLLQTKAEILKVHQGR</sequence>
<accession>A0A9Q3CPU7</accession>
<proteinExistence type="predicted"/>
<reference evidence="1" key="1">
    <citation type="submission" date="2021-03" db="EMBL/GenBank/DDBJ databases">
        <title>Draft genome sequence of rust myrtle Austropuccinia psidii MF-1, a brazilian biotype.</title>
        <authorList>
            <person name="Quecine M.C."/>
            <person name="Pachon D.M.R."/>
            <person name="Bonatelli M.L."/>
            <person name="Correr F.H."/>
            <person name="Franceschini L.M."/>
            <person name="Leite T.F."/>
            <person name="Margarido G.R.A."/>
            <person name="Almeida C.A."/>
            <person name="Ferrarezi J.A."/>
            <person name="Labate C.A."/>
        </authorList>
    </citation>
    <scope>NUCLEOTIDE SEQUENCE</scope>
    <source>
        <strain evidence="1">MF-1</strain>
    </source>
</reference>